<evidence type="ECO:0000313" key="2">
    <source>
        <dbReference type="EMBL" id="GFU60514.1"/>
    </source>
</evidence>
<dbReference type="Gene3D" id="3.30.420.10">
    <property type="entry name" value="Ribonuclease H-like superfamily/Ribonuclease H"/>
    <property type="match status" value="1"/>
</dbReference>
<dbReference type="GO" id="GO:0003676">
    <property type="term" value="F:nucleic acid binding"/>
    <property type="evidence" value="ECO:0007669"/>
    <property type="project" value="InterPro"/>
</dbReference>
<comment type="caution">
    <text evidence="2">The sequence shown here is derived from an EMBL/GenBank/DDBJ whole genome shotgun (WGS) entry which is preliminary data.</text>
</comment>
<dbReference type="Pfam" id="PF01359">
    <property type="entry name" value="Transposase_1"/>
    <property type="match status" value="1"/>
</dbReference>
<proteinExistence type="predicted"/>
<keyword evidence="1" id="KW-0472">Membrane</keyword>
<organism evidence="2 3">
    <name type="scientific">Nephila pilipes</name>
    <name type="common">Giant wood spider</name>
    <name type="synonym">Nephila maculata</name>
    <dbReference type="NCBI Taxonomy" id="299642"/>
    <lineage>
        <taxon>Eukaryota</taxon>
        <taxon>Metazoa</taxon>
        <taxon>Ecdysozoa</taxon>
        <taxon>Arthropoda</taxon>
        <taxon>Chelicerata</taxon>
        <taxon>Arachnida</taxon>
        <taxon>Araneae</taxon>
        <taxon>Araneomorphae</taxon>
        <taxon>Entelegynae</taxon>
        <taxon>Araneoidea</taxon>
        <taxon>Nephilidae</taxon>
        <taxon>Nephila</taxon>
    </lineage>
</organism>
<evidence type="ECO:0000256" key="1">
    <source>
        <dbReference type="SAM" id="Phobius"/>
    </source>
</evidence>
<dbReference type="InterPro" id="IPR052709">
    <property type="entry name" value="Transposase-MT_Hybrid"/>
</dbReference>
<protein>
    <submittedName>
        <fullName evidence="2">HTH_48 domain-containing protein</fullName>
    </submittedName>
</protein>
<dbReference type="InterPro" id="IPR036397">
    <property type="entry name" value="RNaseH_sf"/>
</dbReference>
<reference evidence="2" key="1">
    <citation type="submission" date="2020-08" db="EMBL/GenBank/DDBJ databases">
        <title>Multicomponent nature underlies the extraordinary mechanical properties of spider dragline silk.</title>
        <authorList>
            <person name="Kono N."/>
            <person name="Nakamura H."/>
            <person name="Mori M."/>
            <person name="Yoshida Y."/>
            <person name="Ohtoshi R."/>
            <person name="Malay A.D."/>
            <person name="Moran D.A.P."/>
            <person name="Tomita M."/>
            <person name="Numata K."/>
            <person name="Arakawa K."/>
        </authorList>
    </citation>
    <scope>NUCLEOTIDE SEQUENCE</scope>
</reference>
<keyword evidence="3" id="KW-1185">Reference proteome</keyword>
<dbReference type="Proteomes" id="UP000887013">
    <property type="component" value="Unassembled WGS sequence"/>
</dbReference>
<keyword evidence="1" id="KW-0812">Transmembrane</keyword>
<dbReference type="PANTHER" id="PTHR46060">
    <property type="entry name" value="MARINER MOS1 TRANSPOSASE-LIKE PROTEIN"/>
    <property type="match status" value="1"/>
</dbReference>
<evidence type="ECO:0000313" key="3">
    <source>
        <dbReference type="Proteomes" id="UP000887013"/>
    </source>
</evidence>
<dbReference type="AlphaFoldDB" id="A0A8X6R564"/>
<keyword evidence="1" id="KW-1133">Transmembrane helix</keyword>
<accession>A0A8X6R564</accession>
<feature type="transmembrane region" description="Helical" evidence="1">
    <location>
        <begin position="287"/>
        <end position="307"/>
    </location>
</feature>
<name>A0A8X6R564_NEPPI</name>
<dbReference type="EMBL" id="BMAW01040680">
    <property type="protein sequence ID" value="GFU60514.1"/>
    <property type="molecule type" value="Genomic_DNA"/>
</dbReference>
<sequence>MAQCGNALKSNILSDESRAGRPKSVVVPEKINAVRELIKQDRHVTYREIEASLDISMTSINKILHEHLSVKKICSRWIPHNLTNAQKKARVDWCKEMLEKYIQGTSKAVYNIYTGDESWIYSYEPETKQQSTVWVFQDEAKPTKVVRGRSTSKQMIACFFGINGHVATVALEQRRTVNSEWYTTICLPEVIGEIRKKQKNRRIILHHDNASSHTSTQTKAFLTERKIELMGKGGLYRLELMRKLSRLRESAVRICGGLIAAVFGPFIGHPKSTSVAVLRSVSSTPLLILHSFSFFALVFGFISGQGIEGFVNCCSEKGISPELSVRFETCNKFWVPKLNFCPQT</sequence>
<feature type="transmembrane region" description="Helical" evidence="1">
    <location>
        <begin position="250"/>
        <end position="267"/>
    </location>
</feature>
<dbReference type="PANTHER" id="PTHR46060:SF1">
    <property type="entry name" value="MARINER MOS1 TRANSPOSASE-LIKE PROTEIN"/>
    <property type="match status" value="1"/>
</dbReference>
<dbReference type="InterPro" id="IPR001888">
    <property type="entry name" value="Transposase_1"/>
</dbReference>
<gene>
    <name evidence="2" type="primary">g.44033</name>
    <name evidence="2" type="ORF">NPIL_565921</name>
</gene>
<dbReference type="OrthoDB" id="6488370at2759"/>